<evidence type="ECO:0000259" key="3">
    <source>
        <dbReference type="SMART" id="SM00460"/>
    </source>
</evidence>
<feature type="transmembrane region" description="Helical" evidence="2">
    <location>
        <begin position="7"/>
        <end position="25"/>
    </location>
</feature>
<keyword evidence="2" id="KW-0472">Membrane</keyword>
<reference evidence="4 5" key="1">
    <citation type="submission" date="2016-10" db="EMBL/GenBank/DDBJ databases">
        <authorList>
            <person name="de Groot N.N."/>
        </authorList>
    </citation>
    <scope>NUCLEOTIDE SEQUENCE [LARGE SCALE GENOMIC DNA]</scope>
    <source>
        <strain evidence="4 5">DSM 21800</strain>
    </source>
</reference>
<dbReference type="OrthoDB" id="9804023at2"/>
<protein>
    <submittedName>
        <fullName evidence="4">Transglutaminase-like superfamily protein</fullName>
    </submittedName>
</protein>
<dbReference type="InterPro" id="IPR038765">
    <property type="entry name" value="Papain-like_cys_pep_sf"/>
</dbReference>
<feature type="transmembrane region" description="Helical" evidence="2">
    <location>
        <begin position="208"/>
        <end position="231"/>
    </location>
</feature>
<feature type="transmembrane region" description="Helical" evidence="2">
    <location>
        <begin position="60"/>
        <end position="79"/>
    </location>
</feature>
<keyword evidence="2" id="KW-1133">Transmembrane helix</keyword>
<sequence>MRATDRYAIAVAFSLILASFTLGPLTEDRSFLGSSWLLTLLICGVGLLCRRTRVGSTGALLVQLVVLGTFLGLVARQLAPVDGLNVLQRTALLFHTAGEHMQSQAAPMPPDNGVIFVFIASLGVITLLTDLLVITLHKPALGLAPPLTAFLVPAIGLGTDTGLRPFLLIAAGYLAILLAEGLNGYAGWTRGLSRDSLGGSVQEQAGVVVWRAVGWVAVPAVVLTLIAGSVLPTLSVGAWGFGEGSAGSGGPLRLTDPTLDLKRNLTLPTNRVVLTYRTNKPDGQYLRMASLPAFSDAGWQNAQTSIEEGDRLPQPVGLTEPTGKDRRTSIQIRDFGSEYLPLPFVPKSFDADGRWGYDPNSLVVISSERGQNRNRATEGLDYSVVSRDVDPDAETLDAIISGDPPDSNLTTAVPDNLPANISRLTERVTSEAGSPAAKAAAIQAYLRDPNNFTYSTDPRPGSGYQALENFLFRDKQGYCEQFAASMAIMARLVGIPSRVAVGFLPGSKKGDVWTVTGRDAHAWPELYFSGYGWVRYEPTPSSQTGNAPSWTVPVDTGPEPDPSAGAAQSDPTTQSRPTANPQQSSGPVQAPATPADTGFPWRRALGLGGGALLLVALLGTPAAIRIGRRRSRLAVGGTAHGGPLPDPGDRIEAGWSEVRDTVRDLGRPWPAGSPRTIATEVGRHYDRGAKDALAALALLVERERYAAHFADAEAAATVPGLVRTIRLELLADRTLPAKIAMTVLPRSVLRRR</sequence>
<feature type="transmembrane region" description="Helical" evidence="2">
    <location>
        <begin position="140"/>
        <end position="159"/>
    </location>
</feature>
<feature type="transmembrane region" description="Helical" evidence="2">
    <location>
        <begin position="604"/>
        <end position="624"/>
    </location>
</feature>
<feature type="compositionally biased region" description="Polar residues" evidence="1">
    <location>
        <begin position="540"/>
        <end position="549"/>
    </location>
</feature>
<dbReference type="PANTHER" id="PTHR42736">
    <property type="entry name" value="PROTEIN-GLUTAMINE GAMMA-GLUTAMYLTRANSFERASE"/>
    <property type="match status" value="1"/>
</dbReference>
<dbReference type="STRING" id="630515.SAMN04489812_0889"/>
<dbReference type="InterPro" id="IPR052901">
    <property type="entry name" value="Bact_TGase-like"/>
</dbReference>
<feature type="transmembrane region" description="Helical" evidence="2">
    <location>
        <begin position="31"/>
        <end position="48"/>
    </location>
</feature>
<organism evidence="4 5">
    <name type="scientific">Microlunatus soli</name>
    <dbReference type="NCBI Taxonomy" id="630515"/>
    <lineage>
        <taxon>Bacteria</taxon>
        <taxon>Bacillati</taxon>
        <taxon>Actinomycetota</taxon>
        <taxon>Actinomycetes</taxon>
        <taxon>Propionibacteriales</taxon>
        <taxon>Propionibacteriaceae</taxon>
        <taxon>Microlunatus</taxon>
    </lineage>
</organism>
<keyword evidence="5" id="KW-1185">Reference proteome</keyword>
<evidence type="ECO:0000313" key="4">
    <source>
        <dbReference type="EMBL" id="SDS10231.1"/>
    </source>
</evidence>
<dbReference type="SMART" id="SM00460">
    <property type="entry name" value="TGc"/>
    <property type="match status" value="1"/>
</dbReference>
<dbReference type="PANTHER" id="PTHR42736:SF1">
    <property type="entry name" value="PROTEIN-GLUTAMINE GAMMA-GLUTAMYLTRANSFERASE"/>
    <property type="match status" value="1"/>
</dbReference>
<proteinExistence type="predicted"/>
<feature type="transmembrane region" description="Helical" evidence="2">
    <location>
        <begin position="165"/>
        <end position="188"/>
    </location>
</feature>
<evidence type="ECO:0000256" key="1">
    <source>
        <dbReference type="SAM" id="MobiDB-lite"/>
    </source>
</evidence>
<keyword evidence="2" id="KW-0812">Transmembrane</keyword>
<dbReference type="Proteomes" id="UP000199103">
    <property type="component" value="Chromosome I"/>
</dbReference>
<dbReference type="AlphaFoldDB" id="A0A1H1PG19"/>
<dbReference type="Gene3D" id="3.10.620.30">
    <property type="match status" value="1"/>
</dbReference>
<feature type="transmembrane region" description="Helical" evidence="2">
    <location>
        <begin position="113"/>
        <end position="133"/>
    </location>
</feature>
<dbReference type="Pfam" id="PF01841">
    <property type="entry name" value="Transglut_core"/>
    <property type="match status" value="1"/>
</dbReference>
<feature type="region of interest" description="Disordered" evidence="1">
    <location>
        <begin position="540"/>
        <end position="597"/>
    </location>
</feature>
<evidence type="ECO:0000313" key="5">
    <source>
        <dbReference type="Proteomes" id="UP000199103"/>
    </source>
</evidence>
<dbReference type="SUPFAM" id="SSF54001">
    <property type="entry name" value="Cysteine proteinases"/>
    <property type="match status" value="1"/>
</dbReference>
<dbReference type="InterPro" id="IPR002931">
    <property type="entry name" value="Transglutaminase-like"/>
</dbReference>
<accession>A0A1H1PG19</accession>
<dbReference type="EMBL" id="LT629772">
    <property type="protein sequence ID" value="SDS10231.1"/>
    <property type="molecule type" value="Genomic_DNA"/>
</dbReference>
<dbReference type="RefSeq" id="WP_091520499.1">
    <property type="nucleotide sequence ID" value="NZ_LT629772.1"/>
</dbReference>
<name>A0A1H1PG19_9ACTN</name>
<evidence type="ECO:0000256" key="2">
    <source>
        <dbReference type="SAM" id="Phobius"/>
    </source>
</evidence>
<feature type="compositionally biased region" description="Polar residues" evidence="1">
    <location>
        <begin position="569"/>
        <end position="587"/>
    </location>
</feature>
<feature type="domain" description="Transglutaminase-like" evidence="3">
    <location>
        <begin position="471"/>
        <end position="540"/>
    </location>
</feature>
<dbReference type="Pfam" id="PF11992">
    <property type="entry name" value="TgpA_N"/>
    <property type="match status" value="1"/>
</dbReference>
<gene>
    <name evidence="4" type="ORF">SAMN04489812_0889</name>
</gene>
<dbReference type="InterPro" id="IPR021878">
    <property type="entry name" value="TgpA_N"/>
</dbReference>